<name>A0A9Q1CL53_HOLLE</name>
<dbReference type="GO" id="GO:0005884">
    <property type="term" value="C:actin filament"/>
    <property type="evidence" value="ECO:0007669"/>
    <property type="project" value="TreeGrafter"/>
</dbReference>
<proteinExistence type="inferred from homology"/>
<evidence type="ECO:0000256" key="8">
    <source>
        <dbReference type="ARBA" id="ARBA00038532"/>
    </source>
</evidence>
<keyword evidence="6" id="KW-0009">Actin-binding</keyword>
<feature type="domain" description="ADF-H" evidence="12">
    <location>
        <begin position="76"/>
        <end position="211"/>
    </location>
</feature>
<dbReference type="CDD" id="cd11285">
    <property type="entry name" value="ADF_Twf-N_like"/>
    <property type="match status" value="1"/>
</dbReference>
<evidence type="ECO:0000256" key="4">
    <source>
        <dbReference type="ARBA" id="ARBA00022490"/>
    </source>
</evidence>
<comment type="similarity">
    <text evidence="3">Belongs to the actin-binding proteins ADF family. Twinfilin subfamily.</text>
</comment>
<comment type="subunit">
    <text evidence="8">Interacts with G-actin; ADP-actin form.</text>
</comment>
<dbReference type="SUPFAM" id="SSF55753">
    <property type="entry name" value="Actin depolymerizing proteins"/>
    <property type="match status" value="2"/>
</dbReference>
<feature type="domain" description="ADF-H" evidence="12">
    <location>
        <begin position="250"/>
        <end position="386"/>
    </location>
</feature>
<dbReference type="PANTHER" id="PTHR13759">
    <property type="entry name" value="TWINFILIN"/>
    <property type="match status" value="1"/>
</dbReference>
<keyword evidence="14" id="KW-1185">Reference proteome</keyword>
<evidence type="ECO:0000259" key="12">
    <source>
        <dbReference type="PROSITE" id="PS51263"/>
    </source>
</evidence>
<dbReference type="InterPro" id="IPR002108">
    <property type="entry name" value="ADF-H"/>
</dbReference>
<comment type="function">
    <text evidence="9">Actin-binding protein involved in motile and morphological processes. Inhibits actin polymerization, likely by sequestering G-actin.</text>
</comment>
<organism evidence="13 14">
    <name type="scientific">Holothuria leucospilota</name>
    <name type="common">Black long sea cucumber</name>
    <name type="synonym">Mertensiothuria leucospilota</name>
    <dbReference type="NCBI Taxonomy" id="206669"/>
    <lineage>
        <taxon>Eukaryota</taxon>
        <taxon>Metazoa</taxon>
        <taxon>Echinodermata</taxon>
        <taxon>Eleutherozoa</taxon>
        <taxon>Echinozoa</taxon>
        <taxon>Holothuroidea</taxon>
        <taxon>Aspidochirotacea</taxon>
        <taxon>Aspidochirotida</taxon>
        <taxon>Holothuriidae</taxon>
        <taxon>Holothuria</taxon>
    </lineage>
</organism>
<feature type="region of interest" description="Disordered" evidence="11">
    <location>
        <begin position="390"/>
        <end position="420"/>
    </location>
</feature>
<evidence type="ECO:0000256" key="1">
    <source>
        <dbReference type="ARBA" id="ARBA00004245"/>
    </source>
</evidence>
<dbReference type="PROSITE" id="PS51263">
    <property type="entry name" value="ADF_H"/>
    <property type="match status" value="2"/>
</dbReference>
<keyword evidence="7" id="KW-0206">Cytoskeleton</keyword>
<dbReference type="InterPro" id="IPR028458">
    <property type="entry name" value="Twinfilin"/>
</dbReference>
<keyword evidence="4" id="KW-0963">Cytoplasm</keyword>
<dbReference type="CDD" id="cd11284">
    <property type="entry name" value="ADF_Twf-C_like"/>
    <property type="match status" value="1"/>
</dbReference>
<dbReference type="InterPro" id="IPR029006">
    <property type="entry name" value="ADF-H/Gelsolin-like_dom_sf"/>
</dbReference>
<comment type="caution">
    <text evidence="13">The sequence shown here is derived from an EMBL/GenBank/DDBJ whole genome shotgun (WGS) entry which is preliminary data.</text>
</comment>
<keyword evidence="5" id="KW-0677">Repeat</keyword>
<dbReference type="AlphaFoldDB" id="A0A9Q1CL53"/>
<gene>
    <name evidence="13" type="ORF">HOLleu_05527</name>
</gene>
<dbReference type="EMBL" id="JAIZAY010000002">
    <property type="protein sequence ID" value="KAJ8046748.1"/>
    <property type="molecule type" value="Genomic_DNA"/>
</dbReference>
<protein>
    <recommendedName>
        <fullName evidence="10">Twinfilin</fullName>
    </recommendedName>
</protein>
<dbReference type="GO" id="GO:0005938">
    <property type="term" value="C:cell cortex"/>
    <property type="evidence" value="ECO:0007669"/>
    <property type="project" value="UniProtKB-SubCell"/>
</dbReference>
<evidence type="ECO:0000256" key="9">
    <source>
        <dbReference type="ARBA" id="ARBA00056419"/>
    </source>
</evidence>
<evidence type="ECO:0000256" key="6">
    <source>
        <dbReference type="ARBA" id="ARBA00023203"/>
    </source>
</evidence>
<sequence length="420" mass="47258">MVSNVSHTTNGTYTPYSSAVNRHNAVTFTPTGAAISVTVFFSRTNLYWSKRTLSDGATGYRSGNRKGKYPITMSHQTGITCSNDLQAALAHAKEHGQRVLQIFIQNEKLELGEAHDSQSTWEDDYDLLVLPLLQQTRASYILYRLDEKVGNSFMWIFIHYTPDKAPVREKMLYASTKSTMKTEFGSGLIKDEMFGNIPDDVSLDGYRKHLASKAAPGPLSFKEAEIKLVNEMEGSRANISVDSKHETMKSVGFPVDREAVDALKRLKDEQVNYVQLVLDIKAEVVNLAMSEPTSVAELPSRIPTESARYHLFRFNHSYEGDSFHSVVFIYSMPGYKCPIKERMLYSSCKSSVLDVIESEIGIEIARKLELDNGEELSEDFLLDEIHPKKNLHKPAFAKPKGPQGKRGPRRMIKKGDDEES</sequence>
<comment type="subcellular location">
    <subcellularLocation>
        <location evidence="2">Cytoplasm</location>
        <location evidence="2">Cell cortex</location>
    </subcellularLocation>
    <subcellularLocation>
        <location evidence="1">Cytoplasm</location>
        <location evidence="1">Cytoskeleton</location>
    </subcellularLocation>
</comment>
<dbReference type="Gene3D" id="3.40.20.10">
    <property type="entry name" value="Severin"/>
    <property type="match status" value="2"/>
</dbReference>
<dbReference type="GO" id="GO:0030042">
    <property type="term" value="P:actin filament depolymerization"/>
    <property type="evidence" value="ECO:0007669"/>
    <property type="project" value="TreeGrafter"/>
</dbReference>
<dbReference type="SMART" id="SM00102">
    <property type="entry name" value="ADF"/>
    <property type="match status" value="2"/>
</dbReference>
<dbReference type="FunFam" id="3.40.20.10:FF:000007">
    <property type="entry name" value="Twinfilin-1 isoform 1"/>
    <property type="match status" value="1"/>
</dbReference>
<evidence type="ECO:0000256" key="2">
    <source>
        <dbReference type="ARBA" id="ARBA00004544"/>
    </source>
</evidence>
<evidence type="ECO:0000256" key="5">
    <source>
        <dbReference type="ARBA" id="ARBA00022737"/>
    </source>
</evidence>
<dbReference type="GO" id="GO:0051016">
    <property type="term" value="P:barbed-end actin filament capping"/>
    <property type="evidence" value="ECO:0007669"/>
    <property type="project" value="TreeGrafter"/>
</dbReference>
<dbReference type="PANTHER" id="PTHR13759:SF1">
    <property type="entry name" value="TWINFILIN"/>
    <property type="match status" value="1"/>
</dbReference>
<dbReference type="GO" id="GO:0051015">
    <property type="term" value="F:actin filament binding"/>
    <property type="evidence" value="ECO:0007669"/>
    <property type="project" value="TreeGrafter"/>
</dbReference>
<accession>A0A9Q1CL53</accession>
<dbReference type="Proteomes" id="UP001152320">
    <property type="component" value="Chromosome 2"/>
</dbReference>
<evidence type="ECO:0000313" key="13">
    <source>
        <dbReference type="EMBL" id="KAJ8046748.1"/>
    </source>
</evidence>
<dbReference type="GO" id="GO:0010591">
    <property type="term" value="P:regulation of lamellipodium assembly"/>
    <property type="evidence" value="ECO:0007669"/>
    <property type="project" value="TreeGrafter"/>
</dbReference>
<dbReference type="OrthoDB" id="10006997at2759"/>
<evidence type="ECO:0000256" key="10">
    <source>
        <dbReference type="ARBA" id="ARBA00069496"/>
    </source>
</evidence>
<evidence type="ECO:0000256" key="3">
    <source>
        <dbReference type="ARBA" id="ARBA00009557"/>
    </source>
</evidence>
<dbReference type="GO" id="GO:0010976">
    <property type="term" value="P:positive regulation of neuron projection development"/>
    <property type="evidence" value="ECO:0007669"/>
    <property type="project" value="TreeGrafter"/>
</dbReference>
<dbReference type="GO" id="GO:0030016">
    <property type="term" value="C:myofibril"/>
    <property type="evidence" value="ECO:0007669"/>
    <property type="project" value="TreeGrafter"/>
</dbReference>
<dbReference type="Pfam" id="PF00241">
    <property type="entry name" value="Cofilin_ADF"/>
    <property type="match status" value="2"/>
</dbReference>
<evidence type="ECO:0000256" key="11">
    <source>
        <dbReference type="SAM" id="MobiDB-lite"/>
    </source>
</evidence>
<dbReference type="GO" id="GO:0003785">
    <property type="term" value="F:actin monomer binding"/>
    <property type="evidence" value="ECO:0007669"/>
    <property type="project" value="TreeGrafter"/>
</dbReference>
<evidence type="ECO:0000313" key="14">
    <source>
        <dbReference type="Proteomes" id="UP001152320"/>
    </source>
</evidence>
<evidence type="ECO:0000256" key="7">
    <source>
        <dbReference type="ARBA" id="ARBA00023212"/>
    </source>
</evidence>
<reference evidence="13" key="1">
    <citation type="submission" date="2021-10" db="EMBL/GenBank/DDBJ databases">
        <title>Tropical sea cucumber genome reveals ecological adaptation and Cuvierian tubules defense mechanism.</title>
        <authorList>
            <person name="Chen T."/>
        </authorList>
    </citation>
    <scope>NUCLEOTIDE SEQUENCE</scope>
    <source>
        <strain evidence="13">Nanhai2018</strain>
        <tissue evidence="13">Muscle</tissue>
    </source>
</reference>
<dbReference type="FunFam" id="3.40.20.10:FF:000042">
    <property type="entry name" value="Actin depolymerizing protein"/>
    <property type="match status" value="1"/>
</dbReference>